<dbReference type="Pfam" id="PF08338">
    <property type="entry name" value="DUF1731"/>
    <property type="match status" value="1"/>
</dbReference>
<dbReference type="Gene3D" id="3.40.50.720">
    <property type="entry name" value="NAD(P)-binding Rossmann-like Domain"/>
    <property type="match status" value="1"/>
</dbReference>
<evidence type="ECO:0000256" key="1">
    <source>
        <dbReference type="ARBA" id="ARBA00009353"/>
    </source>
</evidence>
<accession>A0A0G3GXZ9</accession>
<dbReference type="PANTHER" id="PTHR11092">
    <property type="entry name" value="SUGAR NUCLEOTIDE EPIMERASE RELATED"/>
    <property type="match status" value="1"/>
</dbReference>
<keyword evidence="5" id="KW-1185">Reference proteome</keyword>
<evidence type="ECO:0000313" key="4">
    <source>
        <dbReference type="EMBL" id="AKK06034.1"/>
    </source>
</evidence>
<feature type="domain" description="DUF1731" evidence="3">
    <location>
        <begin position="403"/>
        <end position="450"/>
    </location>
</feature>
<dbReference type="InterPro" id="IPR013549">
    <property type="entry name" value="DUF1731"/>
</dbReference>
<evidence type="ECO:0000259" key="3">
    <source>
        <dbReference type="Pfam" id="PF08338"/>
    </source>
</evidence>
<dbReference type="PATRIC" id="fig|571915.4.peg.1816"/>
<dbReference type="OrthoDB" id="9801773at2"/>
<dbReference type="SUPFAM" id="SSF51735">
    <property type="entry name" value="NAD(P)-binding Rossmann-fold domains"/>
    <property type="match status" value="1"/>
</dbReference>
<protein>
    <submittedName>
        <fullName evidence="4">Putative TIGR01777 family protein</fullName>
    </submittedName>
</protein>
<dbReference type="InterPro" id="IPR036291">
    <property type="entry name" value="NAD(P)-bd_dom_sf"/>
</dbReference>
<dbReference type="InterPro" id="IPR001509">
    <property type="entry name" value="Epimerase_deHydtase"/>
</dbReference>
<dbReference type="CDD" id="cd07820">
    <property type="entry name" value="SRPBCC_3"/>
    <property type="match status" value="1"/>
</dbReference>
<dbReference type="Gene3D" id="3.30.530.20">
    <property type="match status" value="1"/>
</dbReference>
<proteinExistence type="inferred from homology"/>
<name>A0A0G3GXZ9_9CORY</name>
<dbReference type="EMBL" id="CP011542">
    <property type="protein sequence ID" value="AKK06034.1"/>
    <property type="molecule type" value="Genomic_DNA"/>
</dbReference>
<dbReference type="RefSeq" id="WP_047262146.1">
    <property type="nucleotide sequence ID" value="NZ_CP011542.1"/>
</dbReference>
<feature type="domain" description="NAD-dependent epimerase/dehydratase" evidence="2">
    <location>
        <begin position="155"/>
        <end position="278"/>
    </location>
</feature>
<dbReference type="KEGG" id="cmv:CMUST_08550"/>
<dbReference type="PANTHER" id="PTHR11092:SF0">
    <property type="entry name" value="EPIMERASE FAMILY PROTEIN SDR39U1"/>
    <property type="match status" value="1"/>
</dbReference>
<gene>
    <name evidence="4" type="ORF">CMUST_08550</name>
</gene>
<dbReference type="InterPro" id="IPR010099">
    <property type="entry name" value="SDR39U1"/>
</dbReference>
<dbReference type="Pfam" id="PF01370">
    <property type="entry name" value="Epimerase"/>
    <property type="match status" value="1"/>
</dbReference>
<evidence type="ECO:0000259" key="2">
    <source>
        <dbReference type="Pfam" id="PF01370"/>
    </source>
</evidence>
<dbReference type="SUPFAM" id="SSF55961">
    <property type="entry name" value="Bet v1-like"/>
    <property type="match status" value="1"/>
</dbReference>
<reference evidence="4 5" key="1">
    <citation type="journal article" date="2015" name="Genome Announc.">
        <title>Complete Genome Sequence of the Type Strain Corynebacterium mustelae DSM 45274, Isolated from Various Tissues of a Male Ferret with Lethal Sepsis.</title>
        <authorList>
            <person name="Ruckert C."/>
            <person name="Eimer J."/>
            <person name="Winkler A."/>
            <person name="Tauch A."/>
        </authorList>
    </citation>
    <scope>NUCLEOTIDE SEQUENCE [LARGE SCALE GENOMIC DNA]</scope>
    <source>
        <strain evidence="4 5">DSM 45274</strain>
    </source>
</reference>
<sequence length="461" mass="50305">MSLVTSHIVPGSREEVWNWHTRPGAVDRLTPPFFPFTPIQATTDLAQGTTIFSLPAGLRWEARHDLSGYVKGFRFTDVCVTAPIRALANWRHSHEFCEVDVDGAPATRITDEVRTRLPKASLAPMFAYRQQQLIHDIQKMAEFAEISNKPLRFAVTGSRGLVGRALVAQLTTLSHSVVRLVREKPEKVNSDPNAILSERFWDSAHPDPQLLADVDVLVHLAGEPIFGRFNDAHKKALRDSRVGPTARLASLVADSARCHVMVSASAIGFYGFDRGDEILTEESSSGSGFLAELTRDWEEDCAPAISAGKRVVVVRTGVVLSTRGGILPVLRTVFSTGLGGRFDDGGAWFSWVSLDDLTDTLIRASLDSRLTGPVNAVSPTPVTNAEMVQALSAQLRRPARFPIPALGPKVLLGAQGAEELVLASQKAMPGRLLELGHKFRYPTIEQALAHELGGERLFDAT</sequence>
<dbReference type="NCBIfam" id="TIGR01777">
    <property type="entry name" value="yfcH"/>
    <property type="match status" value="1"/>
</dbReference>
<evidence type="ECO:0000313" key="5">
    <source>
        <dbReference type="Proteomes" id="UP000035199"/>
    </source>
</evidence>
<dbReference type="InterPro" id="IPR023393">
    <property type="entry name" value="START-like_dom_sf"/>
</dbReference>
<comment type="similarity">
    <text evidence="1">Belongs to the NAD(P)-dependent epimerase/dehydratase family. SDR39U1 subfamily.</text>
</comment>
<dbReference type="AlphaFoldDB" id="A0A0G3GXZ9"/>
<dbReference type="STRING" id="571915.CMUST_08550"/>
<reference evidence="5" key="2">
    <citation type="submission" date="2015-05" db="EMBL/GenBank/DDBJ databases">
        <title>Complete genome sequence of Corynebacterium mustelae DSM 45274, isolated from various tissues of a male ferret with lethal sepsis.</title>
        <authorList>
            <person name="Ruckert C."/>
            <person name="Albersmeier A."/>
            <person name="Winkler A."/>
            <person name="Tauch A."/>
        </authorList>
    </citation>
    <scope>NUCLEOTIDE SEQUENCE [LARGE SCALE GENOMIC DNA]</scope>
    <source>
        <strain evidence="5">DSM 45274</strain>
    </source>
</reference>
<dbReference type="Proteomes" id="UP000035199">
    <property type="component" value="Chromosome"/>
</dbReference>
<organism evidence="4 5">
    <name type="scientific">Corynebacterium mustelae</name>
    <dbReference type="NCBI Taxonomy" id="571915"/>
    <lineage>
        <taxon>Bacteria</taxon>
        <taxon>Bacillati</taxon>
        <taxon>Actinomycetota</taxon>
        <taxon>Actinomycetes</taxon>
        <taxon>Mycobacteriales</taxon>
        <taxon>Corynebacteriaceae</taxon>
        <taxon>Corynebacterium</taxon>
    </lineage>
</organism>